<evidence type="ECO:0000313" key="2">
    <source>
        <dbReference type="Proteomes" id="UP000609172"/>
    </source>
</evidence>
<proteinExistence type="predicted"/>
<protein>
    <recommendedName>
        <fullName evidence="3">DUF2490 domain-containing protein</fullName>
    </recommendedName>
</protein>
<keyword evidence="2" id="KW-1185">Reference proteome</keyword>
<organism evidence="1 2">
    <name type="scientific">Flavobacterium agrisoli</name>
    <dbReference type="NCBI Taxonomy" id="2793066"/>
    <lineage>
        <taxon>Bacteria</taxon>
        <taxon>Pseudomonadati</taxon>
        <taxon>Bacteroidota</taxon>
        <taxon>Flavobacteriia</taxon>
        <taxon>Flavobacteriales</taxon>
        <taxon>Flavobacteriaceae</taxon>
        <taxon>Flavobacterium</taxon>
    </lineage>
</organism>
<dbReference type="RefSeq" id="WP_200107233.1">
    <property type="nucleotide sequence ID" value="NZ_JAEHFV010000008.1"/>
</dbReference>
<name>A0A934UL43_9FLAO</name>
<comment type="caution">
    <text evidence="1">The sequence shown here is derived from an EMBL/GenBank/DDBJ whole genome shotgun (WGS) entry which is preliminary data.</text>
</comment>
<sequence length="243" mass="28643">MAQISPSGLGKAHTAEWFAVGLRQDLGASKEKNWQSMSYIGLGRKSNPNNYDPLFKSAIVVFNQEFYHRLKHHWKYAVAISYRRQNTYLDTAPYTEDALELKQEFRLYGRLSYGFAIGNLEIEPTFRQEFRRFYATDFKNISELLQLRSRFRLQVKANLDNEKRHRLLFSSEQLFAVSQKNDTRKWTDFNYHESRFSLYYSYKLNTLPVVLDLGYVHNLVGRSKAYGVHYLALDLVIQNPFHS</sequence>
<accession>A0A934UL43</accession>
<gene>
    <name evidence="1" type="ORF">I5M07_14865</name>
</gene>
<evidence type="ECO:0000313" key="1">
    <source>
        <dbReference type="EMBL" id="MBK0371115.1"/>
    </source>
</evidence>
<dbReference type="EMBL" id="JAEHFV010000008">
    <property type="protein sequence ID" value="MBK0371115.1"/>
    <property type="molecule type" value="Genomic_DNA"/>
</dbReference>
<evidence type="ECO:0008006" key="3">
    <source>
        <dbReference type="Google" id="ProtNLM"/>
    </source>
</evidence>
<dbReference type="AlphaFoldDB" id="A0A934UL43"/>
<reference evidence="1" key="1">
    <citation type="submission" date="2020-12" db="EMBL/GenBank/DDBJ databases">
        <title>Bacterial novel species Flavobacterium sp. SE-1-e isolated from soil.</title>
        <authorList>
            <person name="Jung H.-Y."/>
        </authorList>
    </citation>
    <scope>NUCLEOTIDE SEQUENCE</scope>
    <source>
        <strain evidence="1">SE-1-e</strain>
    </source>
</reference>
<dbReference type="Proteomes" id="UP000609172">
    <property type="component" value="Unassembled WGS sequence"/>
</dbReference>